<dbReference type="PANTHER" id="PTHR38465">
    <property type="entry name" value="HTH-TYPE TRANSCRIPTIONAL REGULATOR MJ1563-RELATED"/>
    <property type="match status" value="1"/>
</dbReference>
<protein>
    <recommendedName>
        <fullName evidence="4">HTH-type transcriptional regulator</fullName>
    </recommendedName>
</protein>
<sequence>MGKRESEEDPADRADVGIGSGVESRSDDVVRQFVEHWGMMARSWGINATMGELFALLYITGTDWTADGLRERLQVSRGNVSMNLRELMAWGVVHKVHRQGQRREFYRAETDVWTLFRRILSERKRRELDPTLVVLERSVATIRLDPQLRELEGRITSLRQFFDLINGLASRLLSLESDDLEELRHLIEFSNGTLPPA</sequence>
<evidence type="ECO:0000256" key="5">
    <source>
        <dbReference type="SAM" id="MobiDB-lite"/>
    </source>
</evidence>
<dbReference type="InterPro" id="IPR052362">
    <property type="entry name" value="HTH-GbsR_regulator"/>
</dbReference>
<organism evidence="6">
    <name type="scientific">Singulisphaera sp. Ch08</name>
    <dbReference type="NCBI Taxonomy" id="3120278"/>
    <lineage>
        <taxon>Bacteria</taxon>
        <taxon>Pseudomonadati</taxon>
        <taxon>Planctomycetota</taxon>
        <taxon>Planctomycetia</taxon>
        <taxon>Isosphaerales</taxon>
        <taxon>Isosphaeraceae</taxon>
        <taxon>Singulisphaera</taxon>
    </lineage>
</organism>
<name>A0AAU7CPZ6_9BACT</name>
<dbReference type="RefSeq" id="WP_406700069.1">
    <property type="nucleotide sequence ID" value="NZ_CP155447.1"/>
</dbReference>
<feature type="region of interest" description="Disordered" evidence="5">
    <location>
        <begin position="1"/>
        <end position="20"/>
    </location>
</feature>
<accession>A0AAU7CPZ6</accession>
<dbReference type="PANTHER" id="PTHR38465:SF1">
    <property type="entry name" value="HTH-TYPE TRANSCRIPTIONAL REGULATOR MJ1563-RELATED"/>
    <property type="match status" value="1"/>
</dbReference>
<feature type="compositionally biased region" description="Basic and acidic residues" evidence="5">
    <location>
        <begin position="1"/>
        <end position="15"/>
    </location>
</feature>
<dbReference type="GO" id="GO:0003677">
    <property type="term" value="F:DNA binding"/>
    <property type="evidence" value="ECO:0007669"/>
    <property type="project" value="UniProtKB-UniRule"/>
</dbReference>
<dbReference type="InterPro" id="IPR036390">
    <property type="entry name" value="WH_DNA-bd_sf"/>
</dbReference>
<dbReference type="EMBL" id="CP155447">
    <property type="protein sequence ID" value="XBH07226.1"/>
    <property type="molecule type" value="Genomic_DNA"/>
</dbReference>
<comment type="similarity">
    <text evidence="4">Belongs to the GbsR family.</text>
</comment>
<keyword evidence="2 4" id="KW-0238">DNA-binding</keyword>
<dbReference type="SUPFAM" id="SSF46785">
    <property type="entry name" value="Winged helix' DNA-binding domain"/>
    <property type="match status" value="1"/>
</dbReference>
<keyword evidence="3 4" id="KW-0804">Transcription</keyword>
<evidence type="ECO:0000256" key="3">
    <source>
        <dbReference type="ARBA" id="ARBA00023163"/>
    </source>
</evidence>
<proteinExistence type="inferred from homology"/>
<evidence type="ECO:0000256" key="4">
    <source>
        <dbReference type="PIRNR" id="PIRNR006707"/>
    </source>
</evidence>
<dbReference type="InterPro" id="IPR026282">
    <property type="entry name" value="MJ1563"/>
</dbReference>
<reference evidence="6" key="1">
    <citation type="submission" date="2024-05" db="EMBL/GenBank/DDBJ databases">
        <title>Planctomycetes of the genus Singulisphaera possess chitinolytic capabilities.</title>
        <authorList>
            <person name="Ivanova A."/>
        </authorList>
    </citation>
    <scope>NUCLEOTIDE SEQUENCE</scope>
    <source>
        <strain evidence="6">Ch08T</strain>
    </source>
</reference>
<evidence type="ECO:0000313" key="6">
    <source>
        <dbReference type="EMBL" id="XBH07226.1"/>
    </source>
</evidence>
<dbReference type="InterPro" id="IPR036388">
    <property type="entry name" value="WH-like_DNA-bd_sf"/>
</dbReference>
<evidence type="ECO:0000256" key="1">
    <source>
        <dbReference type="ARBA" id="ARBA00023015"/>
    </source>
</evidence>
<keyword evidence="1 4" id="KW-0805">Transcription regulation</keyword>
<gene>
    <name evidence="6" type="ORF">V5E97_14625</name>
</gene>
<dbReference type="PIRSF" id="PIRSF006707">
    <property type="entry name" value="MJ1563"/>
    <property type="match status" value="1"/>
</dbReference>
<dbReference type="AlphaFoldDB" id="A0AAU7CPZ6"/>
<dbReference type="Gene3D" id="1.10.10.10">
    <property type="entry name" value="Winged helix-like DNA-binding domain superfamily/Winged helix DNA-binding domain"/>
    <property type="match status" value="1"/>
</dbReference>
<evidence type="ECO:0000256" key="2">
    <source>
        <dbReference type="ARBA" id="ARBA00023125"/>
    </source>
</evidence>